<proteinExistence type="predicted"/>
<reference evidence="2" key="1">
    <citation type="submission" date="2018-11" db="EMBL/GenBank/DDBJ databases">
        <authorList>
            <consortium name="Pathogen Informatics"/>
        </authorList>
    </citation>
    <scope>NUCLEOTIDE SEQUENCE</scope>
</reference>
<dbReference type="Proteomes" id="UP000784294">
    <property type="component" value="Unassembled WGS sequence"/>
</dbReference>
<name>A0A448WAU9_9PLAT</name>
<evidence type="ECO:0000313" key="3">
    <source>
        <dbReference type="Proteomes" id="UP000784294"/>
    </source>
</evidence>
<protein>
    <submittedName>
        <fullName evidence="2">Uncharacterized protein</fullName>
    </submittedName>
</protein>
<dbReference type="EMBL" id="CAAALY010001336">
    <property type="protein sequence ID" value="VEL07245.1"/>
    <property type="molecule type" value="Genomic_DNA"/>
</dbReference>
<gene>
    <name evidence="2" type="ORF">PXEA_LOCUS685</name>
</gene>
<comment type="caution">
    <text evidence="2">The sequence shown here is derived from an EMBL/GenBank/DDBJ whole genome shotgun (WGS) entry which is preliminary data.</text>
</comment>
<keyword evidence="3" id="KW-1185">Reference proteome</keyword>
<evidence type="ECO:0000313" key="2">
    <source>
        <dbReference type="EMBL" id="VEL07245.1"/>
    </source>
</evidence>
<organism evidence="2 3">
    <name type="scientific">Protopolystoma xenopodis</name>
    <dbReference type="NCBI Taxonomy" id="117903"/>
    <lineage>
        <taxon>Eukaryota</taxon>
        <taxon>Metazoa</taxon>
        <taxon>Spiralia</taxon>
        <taxon>Lophotrochozoa</taxon>
        <taxon>Platyhelminthes</taxon>
        <taxon>Monogenea</taxon>
        <taxon>Polyopisthocotylea</taxon>
        <taxon>Polystomatidea</taxon>
        <taxon>Polystomatidae</taxon>
        <taxon>Protopolystoma</taxon>
    </lineage>
</organism>
<accession>A0A448WAU9</accession>
<dbReference type="AlphaFoldDB" id="A0A448WAU9"/>
<feature type="compositionally biased region" description="Low complexity" evidence="1">
    <location>
        <begin position="150"/>
        <end position="159"/>
    </location>
</feature>
<feature type="region of interest" description="Disordered" evidence="1">
    <location>
        <begin position="144"/>
        <end position="177"/>
    </location>
</feature>
<evidence type="ECO:0000256" key="1">
    <source>
        <dbReference type="SAM" id="MobiDB-lite"/>
    </source>
</evidence>
<sequence length="177" mass="19415">MYPSQTPVWQREPLEEMKIHPTVSLQQQLAASYSSIRTEVSPIPEVIYSRHSSSLLPDQTEIVSLSSPSVSKTAVPYSSEFKSASPIGLITNEAEEDTKHENFNDDNDADTLNFGAPLEHPVVESLLLGNPVGSLHSPVISCSSLQEKATTSPEDTPSSDSKDDEEELVETWRDVFG</sequence>